<dbReference type="EMBL" id="JANAVW010000001">
    <property type="protein sequence ID" value="MDT0132588.1"/>
    <property type="molecule type" value="Genomic_DNA"/>
</dbReference>
<dbReference type="GeneID" id="89488955"/>
<organism evidence="1 2">
    <name type="scientific">Providencia huaxiensis</name>
    <dbReference type="NCBI Taxonomy" id="2027290"/>
    <lineage>
        <taxon>Bacteria</taxon>
        <taxon>Pseudomonadati</taxon>
        <taxon>Pseudomonadota</taxon>
        <taxon>Gammaproteobacteria</taxon>
        <taxon>Enterobacterales</taxon>
        <taxon>Morganellaceae</taxon>
        <taxon>Providencia</taxon>
    </lineage>
</organism>
<gene>
    <name evidence="1" type="ORF">NLX89_04405</name>
</gene>
<name>A0ABU2IU47_9GAMM</name>
<dbReference type="Proteomes" id="UP001252207">
    <property type="component" value="Unassembled WGS sequence"/>
</dbReference>
<keyword evidence="2" id="KW-1185">Reference proteome</keyword>
<comment type="caution">
    <text evidence="1">The sequence shown here is derived from an EMBL/GenBank/DDBJ whole genome shotgun (WGS) entry which is preliminary data.</text>
</comment>
<accession>A0ABU2IU47</accession>
<protein>
    <submittedName>
        <fullName evidence="1">Uncharacterized protein</fullName>
    </submittedName>
</protein>
<evidence type="ECO:0000313" key="1">
    <source>
        <dbReference type="EMBL" id="MDT0132588.1"/>
    </source>
</evidence>
<reference evidence="1 2" key="1">
    <citation type="submission" date="2022-06" db="EMBL/GenBank/DDBJ databases">
        <title>Chromosome and plasmid sequencings of Enterobacteriales species co-exiting double carbapenemases.</title>
        <authorList>
            <person name="Fu Y."/>
        </authorList>
    </citation>
    <scope>NUCLEOTIDE SEQUENCE [LARGE SCALE GENOMIC DNA]</scope>
    <source>
        <strain evidence="1 2">21030615019</strain>
    </source>
</reference>
<dbReference type="RefSeq" id="WP_102139479.1">
    <property type="nucleotide sequence ID" value="NZ_CP031123.2"/>
</dbReference>
<sequence length="118" mass="13716">MEQLEWITRAFMQPSDTQMRLFPDFVNVADQLAVEWEIALDDINYELLSIEQSSAIKELDDYMLSISGSNNIHFWNNEALSSYIEWENMRALARNVVVSMGWSESPPPEDNAIYINHD</sequence>
<evidence type="ECO:0000313" key="2">
    <source>
        <dbReference type="Proteomes" id="UP001252207"/>
    </source>
</evidence>
<proteinExistence type="predicted"/>